<evidence type="ECO:0000256" key="17">
    <source>
        <dbReference type="SAM" id="MobiDB-lite"/>
    </source>
</evidence>
<evidence type="ECO:0000256" key="11">
    <source>
        <dbReference type="ARBA" id="ARBA00022842"/>
    </source>
</evidence>
<proteinExistence type="inferred from homology"/>
<evidence type="ECO:0000256" key="8">
    <source>
        <dbReference type="ARBA" id="ARBA00022723"/>
    </source>
</evidence>
<dbReference type="Gene3D" id="3.40.50.11980">
    <property type="match status" value="1"/>
</dbReference>
<dbReference type="Pfam" id="PF01535">
    <property type="entry name" value="PPR"/>
    <property type="match status" value="2"/>
</dbReference>
<protein>
    <recommendedName>
        <fullName evidence="14">Mitochondrial ribonuclease P catalytic subunit</fullName>
        <ecNumber evidence="5">3.1.26.5</ecNumber>
    </recommendedName>
    <alternativeName>
        <fullName evidence="15">Mitochondrial ribonuclease P protein 3</fullName>
    </alternativeName>
</protein>
<evidence type="ECO:0000256" key="5">
    <source>
        <dbReference type="ARBA" id="ARBA00012179"/>
    </source>
</evidence>
<evidence type="ECO:0000256" key="16">
    <source>
        <dbReference type="PROSITE-ProRule" id="PRU00708"/>
    </source>
</evidence>
<gene>
    <name evidence="19" type="ORF">HHUSO_G19695</name>
</gene>
<comment type="cofactor">
    <cofactor evidence="2">
        <name>Mg(2+)</name>
        <dbReference type="ChEBI" id="CHEBI:18420"/>
    </cofactor>
</comment>
<feature type="region of interest" description="Disordered" evidence="17">
    <location>
        <begin position="49"/>
        <end position="73"/>
    </location>
</feature>
<dbReference type="Pfam" id="PF16953">
    <property type="entry name" value="PRORP"/>
    <property type="match status" value="1"/>
</dbReference>
<dbReference type="PANTHER" id="PTHR13547:SF1">
    <property type="entry name" value="MITOCHONDRIAL RIBONUCLEASE P CATALYTIC SUBUNIT"/>
    <property type="match status" value="1"/>
</dbReference>
<feature type="repeat" description="PPR" evidence="16">
    <location>
        <begin position="241"/>
        <end position="275"/>
    </location>
</feature>
<keyword evidence="8" id="KW-0479">Metal-binding</keyword>
<evidence type="ECO:0000256" key="1">
    <source>
        <dbReference type="ARBA" id="ARBA00000928"/>
    </source>
</evidence>
<evidence type="ECO:0000313" key="19">
    <source>
        <dbReference type="EMBL" id="KAK6479048.1"/>
    </source>
</evidence>
<evidence type="ECO:0000256" key="3">
    <source>
        <dbReference type="ARBA" id="ARBA00004173"/>
    </source>
</evidence>
<organism evidence="19 20">
    <name type="scientific">Huso huso</name>
    <name type="common">Beluga</name>
    <name type="synonym">Acipenser huso</name>
    <dbReference type="NCBI Taxonomy" id="61971"/>
    <lineage>
        <taxon>Eukaryota</taxon>
        <taxon>Metazoa</taxon>
        <taxon>Chordata</taxon>
        <taxon>Craniata</taxon>
        <taxon>Vertebrata</taxon>
        <taxon>Euteleostomi</taxon>
        <taxon>Actinopterygii</taxon>
        <taxon>Chondrostei</taxon>
        <taxon>Acipenseriformes</taxon>
        <taxon>Acipenseridae</taxon>
        <taxon>Huso</taxon>
    </lineage>
</organism>
<comment type="catalytic activity">
    <reaction evidence="1">
        <text>Endonucleolytic cleavage of RNA, removing 5'-extranucleotides from tRNA precursor.</text>
        <dbReference type="EC" id="3.1.26.5"/>
    </reaction>
</comment>
<evidence type="ECO:0000256" key="14">
    <source>
        <dbReference type="ARBA" id="ARBA00044536"/>
    </source>
</evidence>
<dbReference type="InterPro" id="IPR002885">
    <property type="entry name" value="PPR_rpt"/>
</dbReference>
<reference evidence="19 20" key="1">
    <citation type="submission" date="2021-05" db="EMBL/GenBank/DDBJ databases">
        <authorList>
            <person name="Zahm M."/>
            <person name="Klopp C."/>
            <person name="Cabau C."/>
            <person name="Kuhl H."/>
            <person name="Suciu R."/>
            <person name="Ciorpac M."/>
            <person name="Holostenco D."/>
            <person name="Gessner J."/>
            <person name="Wuertz S."/>
            <person name="Hohne C."/>
            <person name="Stock M."/>
            <person name="Gislard M."/>
            <person name="Lluch J."/>
            <person name="Milhes M."/>
            <person name="Lampietro C."/>
            <person name="Lopez Roques C."/>
            <person name="Donnadieu C."/>
            <person name="Du K."/>
            <person name="Schartl M."/>
            <person name="Guiguen Y."/>
        </authorList>
    </citation>
    <scope>NUCLEOTIDE SEQUENCE [LARGE SCALE GENOMIC DNA]</scope>
    <source>
        <strain evidence="19">Hh-F2</strain>
        <tissue evidence="19">Blood</tissue>
    </source>
</reference>
<name>A0ABR0Z2J8_HUSHU</name>
<feature type="domain" description="PRORP" evidence="18">
    <location>
        <begin position="340"/>
        <end position="574"/>
    </location>
</feature>
<dbReference type="NCBIfam" id="TIGR00756">
    <property type="entry name" value="PPR"/>
    <property type="match status" value="1"/>
</dbReference>
<dbReference type="EMBL" id="JAHFZB010000018">
    <property type="protein sequence ID" value="KAK6479048.1"/>
    <property type="molecule type" value="Genomic_DNA"/>
</dbReference>
<sequence>MGTLLISCTLNNIYPLLVHSRSSCFAVHKNVSSFFKVWVPLKVQRFSTRVGNSHEGDNKRPNTKQKEQSGKVPHALPKSVFAAGTARKKAEFLKQKWGNDFDKELKGPRKPKENNIPSQPLTAAQWKTLKDDARASHHFEVSMMEKMLAANSDIDVAKSLLAYVAMETGTVSYELLLRYLTLCVHGNHESEVFDVYDIMKKRFKTLETGAYSLFIKGFSRTEKWRECLLLLESIKRVITPSPRNYGYAINGALLHGDSRTAWVLYEEMVEKGLTPNQETWQAFFDSDRSAHDSESKLSSLLLYMRNNQIYPGEALVKSIKAWFESVPGNKWNGSWTTPENSGHCRNCCSSLESIQLTEDEYNQLKEKVMNDVIQGKDVFKKTTPQELESFKSFVKKRPPFDVVIDGLNVANTTSKGNQSETLLEVVSHLAQQNLRLLVLGRKHMLRGSRSWDRKNMSVIQQKADCFFTDNISEDDPFLLYATLHSGNHCKFLSRDLMRDHKACLPDSSTRRLFFKWQRGHQLVLSSYTAGRRIRFETVPKYDTIIQTEENSWHIPYDEDGVERYSYEVPRKWLCLEMKR</sequence>
<evidence type="ECO:0000256" key="6">
    <source>
        <dbReference type="ARBA" id="ARBA00022694"/>
    </source>
</evidence>
<keyword evidence="20" id="KW-1185">Reference proteome</keyword>
<dbReference type="PROSITE" id="PS51375">
    <property type="entry name" value="PPR"/>
    <property type="match status" value="1"/>
</dbReference>
<comment type="similarity">
    <text evidence="4">Belongs to the PPR family. P subfamily.</text>
</comment>
<dbReference type="InterPro" id="IPR033495">
    <property type="entry name" value="MRPP3_PIN_dom"/>
</dbReference>
<evidence type="ECO:0000256" key="10">
    <source>
        <dbReference type="ARBA" id="ARBA00022833"/>
    </source>
</evidence>
<keyword evidence="10" id="KW-0862">Zinc</keyword>
<evidence type="ECO:0000256" key="4">
    <source>
        <dbReference type="ARBA" id="ARBA00007626"/>
    </source>
</evidence>
<dbReference type="Proteomes" id="UP001369086">
    <property type="component" value="Unassembled WGS sequence"/>
</dbReference>
<evidence type="ECO:0000256" key="2">
    <source>
        <dbReference type="ARBA" id="ARBA00001946"/>
    </source>
</evidence>
<evidence type="ECO:0000259" key="18">
    <source>
        <dbReference type="Pfam" id="PF16953"/>
    </source>
</evidence>
<keyword evidence="13" id="KW-0496">Mitochondrion</keyword>
<evidence type="ECO:0000313" key="20">
    <source>
        <dbReference type="Proteomes" id="UP001369086"/>
    </source>
</evidence>
<dbReference type="CDD" id="cd18718">
    <property type="entry name" value="PIN_PRORP"/>
    <property type="match status" value="1"/>
</dbReference>
<evidence type="ECO:0000256" key="13">
    <source>
        <dbReference type="ARBA" id="ARBA00023128"/>
    </source>
</evidence>
<accession>A0ABR0Z2J8</accession>
<keyword evidence="9" id="KW-0378">Hydrolase</keyword>
<keyword evidence="6" id="KW-0819">tRNA processing</keyword>
<keyword evidence="11" id="KW-0460">Magnesium</keyword>
<evidence type="ECO:0000256" key="9">
    <source>
        <dbReference type="ARBA" id="ARBA00022801"/>
    </source>
</evidence>
<keyword evidence="12" id="KW-0809">Transit peptide</keyword>
<dbReference type="InterPro" id="IPR031595">
    <property type="entry name" value="PRORP_C"/>
</dbReference>
<comment type="subcellular location">
    <subcellularLocation>
        <location evidence="3">Mitochondrion</location>
    </subcellularLocation>
</comment>
<feature type="compositionally biased region" description="Basic and acidic residues" evidence="17">
    <location>
        <begin position="52"/>
        <end position="69"/>
    </location>
</feature>
<evidence type="ECO:0000256" key="15">
    <source>
        <dbReference type="ARBA" id="ARBA00044559"/>
    </source>
</evidence>
<keyword evidence="7" id="KW-0540">Nuclease</keyword>
<dbReference type="EC" id="3.1.26.5" evidence="5"/>
<dbReference type="Gene3D" id="1.25.40.10">
    <property type="entry name" value="Tetratricopeptide repeat domain"/>
    <property type="match status" value="1"/>
</dbReference>
<comment type="caution">
    <text evidence="19">The sequence shown here is derived from an EMBL/GenBank/DDBJ whole genome shotgun (WGS) entry which is preliminary data.</text>
</comment>
<dbReference type="InterPro" id="IPR011990">
    <property type="entry name" value="TPR-like_helical_dom_sf"/>
</dbReference>
<dbReference type="PANTHER" id="PTHR13547">
    <property type="match status" value="1"/>
</dbReference>
<evidence type="ECO:0000256" key="12">
    <source>
        <dbReference type="ARBA" id="ARBA00022946"/>
    </source>
</evidence>
<evidence type="ECO:0000256" key="7">
    <source>
        <dbReference type="ARBA" id="ARBA00022722"/>
    </source>
</evidence>